<dbReference type="GeneID" id="106806735"/>
<dbReference type="SUPFAM" id="SSF48113">
    <property type="entry name" value="Heme-dependent peroxidases"/>
    <property type="match status" value="1"/>
</dbReference>
<dbReference type="Pfam" id="PF03098">
    <property type="entry name" value="An_peroxidase"/>
    <property type="match status" value="1"/>
</dbReference>
<feature type="transmembrane region" description="Helical" evidence="8">
    <location>
        <begin position="302"/>
        <end position="326"/>
    </location>
</feature>
<dbReference type="Gene3D" id="1.10.640.10">
    <property type="entry name" value="Haem peroxidase domain superfamily, animal type"/>
    <property type="match status" value="1"/>
</dbReference>
<dbReference type="PANTHER" id="PTHR11475">
    <property type="entry name" value="OXIDASE/PEROXIDASE"/>
    <property type="match status" value="1"/>
</dbReference>
<evidence type="ECO:0000259" key="9">
    <source>
        <dbReference type="PROSITE" id="PS50222"/>
    </source>
</evidence>
<protein>
    <recommendedName>
        <fullName evidence="2">NAD(P)H oxidase (H2O2-forming)</fullName>
        <ecNumber evidence="2">1.6.3.1</ecNumber>
    </recommendedName>
</protein>
<evidence type="ECO:0000256" key="4">
    <source>
        <dbReference type="ARBA" id="ARBA00022837"/>
    </source>
</evidence>
<dbReference type="PROSITE" id="PS50222">
    <property type="entry name" value="EF_HAND_2"/>
    <property type="match status" value="1"/>
</dbReference>
<dbReference type="PROSITE" id="PS00018">
    <property type="entry name" value="EF_HAND_1"/>
    <property type="match status" value="1"/>
</dbReference>
<dbReference type="InterPro" id="IPR011992">
    <property type="entry name" value="EF-hand-dom_pair"/>
</dbReference>
<dbReference type="EC" id="1.6.3.1" evidence="2"/>
<reference evidence="11" key="1">
    <citation type="submission" date="2025-08" db="UniProtKB">
        <authorList>
            <consortium name="RefSeq"/>
        </authorList>
    </citation>
    <scope>IDENTIFICATION</scope>
</reference>
<comment type="similarity">
    <text evidence="1">In the N-terminal section; belongs to the peroxidase family.</text>
</comment>
<evidence type="ECO:0000256" key="5">
    <source>
        <dbReference type="ARBA" id="ARBA00023324"/>
    </source>
</evidence>
<comment type="catalytic activity">
    <reaction evidence="7">
        <text>NADPH + O2 + H(+) = H2O2 + NADP(+)</text>
        <dbReference type="Rhea" id="RHEA:11260"/>
        <dbReference type="ChEBI" id="CHEBI:15378"/>
        <dbReference type="ChEBI" id="CHEBI:15379"/>
        <dbReference type="ChEBI" id="CHEBI:16240"/>
        <dbReference type="ChEBI" id="CHEBI:57783"/>
        <dbReference type="ChEBI" id="CHEBI:58349"/>
        <dbReference type="EC" id="1.6.3.1"/>
    </reaction>
</comment>
<dbReference type="InterPro" id="IPR037120">
    <property type="entry name" value="Haem_peroxidase_sf_animal"/>
</dbReference>
<evidence type="ECO:0000256" key="1">
    <source>
        <dbReference type="ARBA" id="ARBA00005644"/>
    </source>
</evidence>
<evidence type="ECO:0000256" key="6">
    <source>
        <dbReference type="ARBA" id="ARBA00047455"/>
    </source>
</evidence>
<evidence type="ECO:0000256" key="8">
    <source>
        <dbReference type="SAM" id="Phobius"/>
    </source>
</evidence>
<dbReference type="InterPro" id="IPR019791">
    <property type="entry name" value="Haem_peroxidase_animal"/>
</dbReference>
<keyword evidence="8" id="KW-0472">Membrane</keyword>
<dbReference type="InterPro" id="IPR002048">
    <property type="entry name" value="EF_hand_dom"/>
</dbReference>
<sequence length="803" mass="92482">MQNIFLYEYVPAFLDEPTQKYHGYNPDIHPGITDLFHVAAFRFSHTLIPPGFYLRDSRCRFRHFDGHPGIRLCNTFHAAQTTIKMYGIEEVLMGMASQIAEREDTVIADDLRESVFGPKQYSRRDLVALNIMRGRDFGLTDYNTARQNFGFDRMSNWSDINPELNKVTPEVFTTLGKLYGSIDEIDLYVGGMLETGSHGIGPLFRAIIKDQFYRLRDGDRFWFENNKNQLFTQEEVARIKATKLYDVILACTNIGPSDIQENVFFWHSNSTKGCPQPMQLRGKHMEKCVELVRHDSFSGSEFFYIFSCVICAVVPILLAGAASVIVKHRVKKTAKIKASATRLCDHEVKMKDALRIKALEWLNGSHSRKVTVQFGPSDSLLVLSRKNDKLRNISLREIFNVIVESNLDTEKACLALIRIPKDHDLVLQFSSTNKRKNFLSMFNDFLQRQGKALEVLGTIASKMYETAETKEKRQKRLEHFFKDAYKEAFGFETASSKDPVAAEELLNTELTKAEFAEVLGMKANSLFIERLFAVTDRDRSGYISYKDFLDTVILFARGTALDKMRVLYNMLNVSQEENLSIVDFEQMIRSLIQTTQSEFSERNVQDLVQAWLSSVGLAEKTELNFEDFRILLQKHENDLGKMGLHLKGTKQVYVPKRSALRTESFRVDTDVFQLQSRQPWLRRRWSSFITYLEDNRQHIFYLAVFYMICIALFVERYTYYCTLSEHKDLRHVMGQGICVTRGAASVISFTYALLVLTVCRHFTTYLRDTVINQYIPLDSAIMFHKVVACTAAFFHGRTTPSVT</sequence>
<feature type="transmembrane region" description="Helical" evidence="8">
    <location>
        <begin position="699"/>
        <end position="719"/>
    </location>
</feature>
<evidence type="ECO:0000256" key="3">
    <source>
        <dbReference type="ARBA" id="ARBA00022559"/>
    </source>
</evidence>
<feature type="transmembrane region" description="Helical" evidence="8">
    <location>
        <begin position="739"/>
        <end position="759"/>
    </location>
</feature>
<keyword evidence="8" id="KW-0812">Transmembrane</keyword>
<evidence type="ECO:0000256" key="2">
    <source>
        <dbReference type="ARBA" id="ARBA00012698"/>
    </source>
</evidence>
<dbReference type="SUPFAM" id="SSF47473">
    <property type="entry name" value="EF-hand"/>
    <property type="match status" value="1"/>
</dbReference>
<gene>
    <name evidence="11" type="primary">LOC106806735</name>
</gene>
<evidence type="ECO:0000313" key="11">
    <source>
        <dbReference type="RefSeq" id="XP_014664269.1"/>
    </source>
</evidence>
<name>A0ABM1DWE8_PRICU</name>
<keyword evidence="8" id="KW-1133">Transmembrane helix</keyword>
<dbReference type="InterPro" id="IPR010255">
    <property type="entry name" value="Haem_peroxidase_sf"/>
</dbReference>
<dbReference type="RefSeq" id="XP_014664269.1">
    <property type="nucleotide sequence ID" value="XM_014808783.1"/>
</dbReference>
<evidence type="ECO:0000313" key="10">
    <source>
        <dbReference type="Proteomes" id="UP000695022"/>
    </source>
</evidence>
<dbReference type="PANTHER" id="PTHR11475:SF144">
    <property type="entry name" value="NAD(P)H OXIDASE (H2O2-FORMING)"/>
    <property type="match status" value="1"/>
</dbReference>
<keyword evidence="4" id="KW-0106">Calcium</keyword>
<feature type="domain" description="EF-hand" evidence="9">
    <location>
        <begin position="523"/>
        <end position="558"/>
    </location>
</feature>
<keyword evidence="5" id="KW-0376">Hydrogen peroxide</keyword>
<evidence type="ECO:0000256" key="7">
    <source>
        <dbReference type="ARBA" id="ARBA00048762"/>
    </source>
</evidence>
<dbReference type="InterPro" id="IPR018247">
    <property type="entry name" value="EF_Hand_1_Ca_BS"/>
</dbReference>
<accession>A0ABM1DWE8</accession>
<dbReference type="Gene3D" id="1.10.238.10">
    <property type="entry name" value="EF-hand"/>
    <property type="match status" value="1"/>
</dbReference>
<dbReference type="Proteomes" id="UP000695022">
    <property type="component" value="Unplaced"/>
</dbReference>
<dbReference type="PROSITE" id="PS50292">
    <property type="entry name" value="PEROXIDASE_3"/>
    <property type="match status" value="1"/>
</dbReference>
<keyword evidence="3" id="KW-0575">Peroxidase</keyword>
<keyword evidence="3" id="KW-0560">Oxidoreductase</keyword>
<comment type="catalytic activity">
    <reaction evidence="6">
        <text>NADH + O2 + H(+) = H2O2 + NAD(+)</text>
        <dbReference type="Rhea" id="RHEA:11264"/>
        <dbReference type="ChEBI" id="CHEBI:15378"/>
        <dbReference type="ChEBI" id="CHEBI:15379"/>
        <dbReference type="ChEBI" id="CHEBI:16240"/>
        <dbReference type="ChEBI" id="CHEBI:57540"/>
        <dbReference type="ChEBI" id="CHEBI:57945"/>
        <dbReference type="EC" id="1.6.3.1"/>
    </reaction>
</comment>
<proteinExistence type="inferred from homology"/>
<organism evidence="10 11">
    <name type="scientific">Priapulus caudatus</name>
    <name type="common">Priapulid worm</name>
    <dbReference type="NCBI Taxonomy" id="37621"/>
    <lineage>
        <taxon>Eukaryota</taxon>
        <taxon>Metazoa</taxon>
        <taxon>Ecdysozoa</taxon>
        <taxon>Scalidophora</taxon>
        <taxon>Priapulida</taxon>
        <taxon>Priapulimorpha</taxon>
        <taxon>Priapulimorphida</taxon>
        <taxon>Priapulidae</taxon>
        <taxon>Priapulus</taxon>
    </lineage>
</organism>
<keyword evidence="10" id="KW-1185">Reference proteome</keyword>